<evidence type="ECO:0000313" key="2">
    <source>
        <dbReference type="Proteomes" id="UP000095342"/>
    </source>
</evidence>
<evidence type="ECO:0000313" key="1">
    <source>
        <dbReference type="EMBL" id="AOV16989.1"/>
    </source>
</evidence>
<dbReference type="SUPFAM" id="SSF160387">
    <property type="entry name" value="NosL/MerB-like"/>
    <property type="match status" value="1"/>
</dbReference>
<dbReference type="GO" id="GO:0018836">
    <property type="term" value="F:alkylmercury lyase activity"/>
    <property type="evidence" value="ECO:0007669"/>
    <property type="project" value="InterPro"/>
</dbReference>
<proteinExistence type="predicted"/>
<sequence>MIRHQDDESRLHSRQKVEAAAARLRDRFPLESGVMALSSHALEDYRRLIDHWCDTASPLATDVLSPESLYALLAIDAVVDQSGQLGCYPFSVLPTGIQVQLGDRSVHAMCAIDALAVSRVSGQASQIVAPCALCDTQLALGMHANGSLHEVMMYEAAVLWTDETQGSCGTNACCNTLCPSIRFVCRSCAEIESKKHESDIFTVPQAAVVANAFFGFQARLRGLEIG</sequence>
<dbReference type="InterPro" id="IPR053717">
    <property type="entry name" value="MerB_lyase_sf"/>
</dbReference>
<name>A0A1D8K7N9_9GAMM</name>
<keyword evidence="2" id="KW-1185">Reference proteome</keyword>
<gene>
    <name evidence="1" type="ORF">BJI67_07865</name>
</gene>
<dbReference type="InterPro" id="IPR004927">
    <property type="entry name" value="MerB"/>
</dbReference>
<organism evidence="1 2">
    <name type="scientific">Acidihalobacter aeolianus</name>
    <dbReference type="NCBI Taxonomy" id="2792603"/>
    <lineage>
        <taxon>Bacteria</taxon>
        <taxon>Pseudomonadati</taxon>
        <taxon>Pseudomonadota</taxon>
        <taxon>Gammaproteobacteria</taxon>
        <taxon>Chromatiales</taxon>
        <taxon>Ectothiorhodospiraceae</taxon>
        <taxon>Acidihalobacter</taxon>
    </lineage>
</organism>
<dbReference type="AlphaFoldDB" id="A0A1D8K7N9"/>
<protein>
    <recommendedName>
        <fullName evidence="3">Alkylmercury lyase</fullName>
    </recommendedName>
</protein>
<dbReference type="KEGG" id="aaeo:BJI67_07865"/>
<dbReference type="EMBL" id="CP017448">
    <property type="protein sequence ID" value="AOV16989.1"/>
    <property type="molecule type" value="Genomic_DNA"/>
</dbReference>
<dbReference type="Pfam" id="PF03243">
    <property type="entry name" value="MerB"/>
    <property type="match status" value="1"/>
</dbReference>
<dbReference type="Proteomes" id="UP000095342">
    <property type="component" value="Chromosome"/>
</dbReference>
<reference evidence="1 2" key="1">
    <citation type="submission" date="2016-09" db="EMBL/GenBank/DDBJ databases">
        <title>Acidihalobacter prosperus V6 (DSM14174).</title>
        <authorList>
            <person name="Khaleque H.N."/>
            <person name="Ramsay J.P."/>
            <person name="Murphy R.J.T."/>
            <person name="Kaksonen A.H."/>
            <person name="Boxall N.J."/>
            <person name="Watkin E.L.J."/>
        </authorList>
    </citation>
    <scope>NUCLEOTIDE SEQUENCE [LARGE SCALE GENOMIC DNA]</scope>
    <source>
        <strain evidence="1 2">V6</strain>
    </source>
</reference>
<dbReference type="RefSeq" id="WP_070072568.1">
    <property type="nucleotide sequence ID" value="NZ_CP017448.1"/>
</dbReference>
<accession>A0A1D8K7N9</accession>
<dbReference type="Gene3D" id="3.30.450.410">
    <property type="match status" value="1"/>
</dbReference>
<evidence type="ECO:0008006" key="3">
    <source>
        <dbReference type="Google" id="ProtNLM"/>
    </source>
</evidence>